<dbReference type="GO" id="GO:0005524">
    <property type="term" value="F:ATP binding"/>
    <property type="evidence" value="ECO:0007669"/>
    <property type="project" value="InterPro"/>
</dbReference>
<evidence type="ECO:0000313" key="3">
    <source>
        <dbReference type="Proteomes" id="UP000016930"/>
    </source>
</evidence>
<name>M2QHY2_CERS8</name>
<dbReference type="SMART" id="SM00220">
    <property type="entry name" value="S_TKc"/>
    <property type="match status" value="1"/>
</dbReference>
<dbReference type="OrthoDB" id="2722301at2759"/>
<keyword evidence="3" id="KW-1185">Reference proteome</keyword>
<dbReference type="AlphaFoldDB" id="M2QHY2"/>
<dbReference type="InterPro" id="IPR011009">
    <property type="entry name" value="Kinase-like_dom_sf"/>
</dbReference>
<evidence type="ECO:0000313" key="2">
    <source>
        <dbReference type="EMBL" id="EMD36653.1"/>
    </source>
</evidence>
<sequence>MSKDNNLGKYNLCLPATVRDWKEVDTIQHPNWWQNWENLRQFFRDAGIPPAATSPAHESFGLFGDRSAFQAQFEPVIPFLHVPERPQELSRRQLQHLPLVIGNLNRDVVIKLVAKGEEGIEELRILEYLNSDQMRHDHRNATVPVLDYLQVHDWQFVVMPFCDPCTSLPLRSRAECLEFAEQLLDAVAYLHENRIAHLDISHENILVNHHGSIPETVIFRPEQTDNPLVKIWPPPEWRSTFPVRYLLLDFGLSSRFSQNLPLSECYWILYPVGRIHRAPETRIGKPCNPFAADVYQMARVFYAWFPDVIHKTLGLLKLMQDMSSYNPSRRPSAAAALARLRAIRKAALDDQLEEIGEYIPGQYYLIPRGYLVMLRDLLECSEWMTALQFTWVSLKMRFKHMLYPHQI</sequence>
<reference evidence="2 3" key="1">
    <citation type="journal article" date="2012" name="Proc. Natl. Acad. Sci. U.S.A.">
        <title>Comparative genomics of Ceriporiopsis subvermispora and Phanerochaete chrysosporium provide insight into selective ligninolysis.</title>
        <authorList>
            <person name="Fernandez-Fueyo E."/>
            <person name="Ruiz-Duenas F.J."/>
            <person name="Ferreira P."/>
            <person name="Floudas D."/>
            <person name="Hibbett D.S."/>
            <person name="Canessa P."/>
            <person name="Larrondo L.F."/>
            <person name="James T.Y."/>
            <person name="Seelenfreund D."/>
            <person name="Lobos S."/>
            <person name="Polanco R."/>
            <person name="Tello M."/>
            <person name="Honda Y."/>
            <person name="Watanabe T."/>
            <person name="Watanabe T."/>
            <person name="Ryu J.S."/>
            <person name="Kubicek C.P."/>
            <person name="Schmoll M."/>
            <person name="Gaskell J."/>
            <person name="Hammel K.E."/>
            <person name="St John F.J."/>
            <person name="Vanden Wymelenberg A."/>
            <person name="Sabat G."/>
            <person name="Splinter BonDurant S."/>
            <person name="Syed K."/>
            <person name="Yadav J.S."/>
            <person name="Doddapaneni H."/>
            <person name="Subramanian V."/>
            <person name="Lavin J.L."/>
            <person name="Oguiza J.A."/>
            <person name="Perez G."/>
            <person name="Pisabarro A.G."/>
            <person name="Ramirez L."/>
            <person name="Santoyo F."/>
            <person name="Master E."/>
            <person name="Coutinho P.M."/>
            <person name="Henrissat B."/>
            <person name="Lombard V."/>
            <person name="Magnuson J.K."/>
            <person name="Kuees U."/>
            <person name="Hori C."/>
            <person name="Igarashi K."/>
            <person name="Samejima M."/>
            <person name="Held B.W."/>
            <person name="Barry K.W."/>
            <person name="LaButti K.M."/>
            <person name="Lapidus A."/>
            <person name="Lindquist E.A."/>
            <person name="Lucas S.M."/>
            <person name="Riley R."/>
            <person name="Salamov A.A."/>
            <person name="Hoffmeister D."/>
            <person name="Schwenk D."/>
            <person name="Hadar Y."/>
            <person name="Yarden O."/>
            <person name="de Vries R.P."/>
            <person name="Wiebenga A."/>
            <person name="Stenlid J."/>
            <person name="Eastwood D."/>
            <person name="Grigoriev I.V."/>
            <person name="Berka R.M."/>
            <person name="Blanchette R.A."/>
            <person name="Kersten P."/>
            <person name="Martinez A.T."/>
            <person name="Vicuna R."/>
            <person name="Cullen D."/>
        </authorList>
    </citation>
    <scope>NUCLEOTIDE SEQUENCE [LARGE SCALE GENOMIC DNA]</scope>
    <source>
        <strain evidence="2 3">B</strain>
    </source>
</reference>
<dbReference type="PANTHER" id="PTHR44167:SF24">
    <property type="entry name" value="SERINE_THREONINE-PROTEIN KINASE CHK2"/>
    <property type="match status" value="1"/>
</dbReference>
<dbReference type="Pfam" id="PF00069">
    <property type="entry name" value="Pkinase"/>
    <property type="match status" value="1"/>
</dbReference>
<evidence type="ECO:0000259" key="1">
    <source>
        <dbReference type="PROSITE" id="PS50011"/>
    </source>
</evidence>
<proteinExistence type="predicted"/>
<protein>
    <recommendedName>
        <fullName evidence="1">Protein kinase domain-containing protein</fullName>
    </recommendedName>
</protein>
<dbReference type="GO" id="GO:0005634">
    <property type="term" value="C:nucleus"/>
    <property type="evidence" value="ECO:0007669"/>
    <property type="project" value="TreeGrafter"/>
</dbReference>
<dbReference type="InterPro" id="IPR000719">
    <property type="entry name" value="Prot_kinase_dom"/>
</dbReference>
<dbReference type="GO" id="GO:0004674">
    <property type="term" value="F:protein serine/threonine kinase activity"/>
    <property type="evidence" value="ECO:0007669"/>
    <property type="project" value="TreeGrafter"/>
</dbReference>
<dbReference type="Proteomes" id="UP000016930">
    <property type="component" value="Unassembled WGS sequence"/>
</dbReference>
<dbReference type="SUPFAM" id="SSF56112">
    <property type="entry name" value="Protein kinase-like (PK-like)"/>
    <property type="match status" value="1"/>
</dbReference>
<gene>
    <name evidence="2" type="ORF">CERSUDRAFT_123756</name>
</gene>
<dbReference type="GO" id="GO:0005737">
    <property type="term" value="C:cytoplasm"/>
    <property type="evidence" value="ECO:0007669"/>
    <property type="project" value="TreeGrafter"/>
</dbReference>
<organism evidence="2 3">
    <name type="scientific">Ceriporiopsis subvermispora (strain B)</name>
    <name type="common">White-rot fungus</name>
    <name type="synonym">Gelatoporia subvermispora</name>
    <dbReference type="NCBI Taxonomy" id="914234"/>
    <lineage>
        <taxon>Eukaryota</taxon>
        <taxon>Fungi</taxon>
        <taxon>Dikarya</taxon>
        <taxon>Basidiomycota</taxon>
        <taxon>Agaricomycotina</taxon>
        <taxon>Agaricomycetes</taxon>
        <taxon>Polyporales</taxon>
        <taxon>Gelatoporiaceae</taxon>
        <taxon>Gelatoporia</taxon>
    </lineage>
</organism>
<feature type="domain" description="Protein kinase" evidence="1">
    <location>
        <begin position="52"/>
        <end position="343"/>
    </location>
</feature>
<dbReference type="Gene3D" id="1.10.510.10">
    <property type="entry name" value="Transferase(Phosphotransferase) domain 1"/>
    <property type="match status" value="1"/>
</dbReference>
<dbReference type="GO" id="GO:0044773">
    <property type="term" value="P:mitotic DNA damage checkpoint signaling"/>
    <property type="evidence" value="ECO:0007669"/>
    <property type="project" value="TreeGrafter"/>
</dbReference>
<dbReference type="EMBL" id="KB445797">
    <property type="protein sequence ID" value="EMD36653.1"/>
    <property type="molecule type" value="Genomic_DNA"/>
</dbReference>
<accession>M2QHY2</accession>
<dbReference type="PROSITE" id="PS50011">
    <property type="entry name" value="PROTEIN_KINASE_DOM"/>
    <property type="match status" value="1"/>
</dbReference>
<dbReference type="HOGENOM" id="CLU_054404_0_0_1"/>
<dbReference type="PANTHER" id="PTHR44167">
    <property type="entry name" value="OVARIAN-SPECIFIC SERINE/THREONINE-PROTEIN KINASE LOK-RELATED"/>
    <property type="match status" value="1"/>
</dbReference>